<dbReference type="AlphaFoldDB" id="A0A4Y2RV78"/>
<evidence type="ECO:0000256" key="1">
    <source>
        <dbReference type="SAM" id="MobiDB-lite"/>
    </source>
</evidence>
<protein>
    <submittedName>
        <fullName evidence="2">Uncharacterized protein</fullName>
    </submittedName>
</protein>
<accession>A0A4Y2RV78</accession>
<reference evidence="2 3" key="1">
    <citation type="journal article" date="2019" name="Sci. Rep.">
        <title>Orb-weaving spider Araneus ventricosus genome elucidates the spidroin gene catalogue.</title>
        <authorList>
            <person name="Kono N."/>
            <person name="Nakamura H."/>
            <person name="Ohtoshi R."/>
            <person name="Moran D.A.P."/>
            <person name="Shinohara A."/>
            <person name="Yoshida Y."/>
            <person name="Fujiwara M."/>
            <person name="Mori M."/>
            <person name="Tomita M."/>
            <person name="Arakawa K."/>
        </authorList>
    </citation>
    <scope>NUCLEOTIDE SEQUENCE [LARGE SCALE GENOMIC DNA]</scope>
</reference>
<evidence type="ECO:0000313" key="3">
    <source>
        <dbReference type="Proteomes" id="UP000499080"/>
    </source>
</evidence>
<name>A0A4Y2RV78_ARAVE</name>
<dbReference type="EMBL" id="BGPR01018436">
    <property type="protein sequence ID" value="GBN79159.1"/>
    <property type="molecule type" value="Genomic_DNA"/>
</dbReference>
<feature type="compositionally biased region" description="Polar residues" evidence="1">
    <location>
        <begin position="50"/>
        <end position="60"/>
    </location>
</feature>
<evidence type="ECO:0000313" key="2">
    <source>
        <dbReference type="EMBL" id="GBN79159.1"/>
    </source>
</evidence>
<feature type="compositionally biased region" description="Basic and acidic residues" evidence="1">
    <location>
        <begin position="1"/>
        <end position="13"/>
    </location>
</feature>
<organism evidence="2 3">
    <name type="scientific">Araneus ventricosus</name>
    <name type="common">Orbweaver spider</name>
    <name type="synonym">Epeira ventricosa</name>
    <dbReference type="NCBI Taxonomy" id="182803"/>
    <lineage>
        <taxon>Eukaryota</taxon>
        <taxon>Metazoa</taxon>
        <taxon>Ecdysozoa</taxon>
        <taxon>Arthropoda</taxon>
        <taxon>Chelicerata</taxon>
        <taxon>Arachnida</taxon>
        <taxon>Araneae</taxon>
        <taxon>Araneomorphae</taxon>
        <taxon>Entelegynae</taxon>
        <taxon>Araneoidea</taxon>
        <taxon>Araneidae</taxon>
        <taxon>Araneus</taxon>
    </lineage>
</organism>
<feature type="compositionally biased region" description="Polar residues" evidence="1">
    <location>
        <begin position="27"/>
        <end position="36"/>
    </location>
</feature>
<sequence length="73" mass="8304">MGKEQNPHSKPWEGADPIRQPSESRKTIVNQRTTWNHGKGRELTARNHGGQRNTIQTQGKGANHLKPWERADP</sequence>
<gene>
    <name evidence="2" type="ORF">AVEN_7733_1</name>
</gene>
<proteinExistence type="predicted"/>
<feature type="region of interest" description="Disordered" evidence="1">
    <location>
        <begin position="1"/>
        <end position="73"/>
    </location>
</feature>
<keyword evidence="3" id="KW-1185">Reference proteome</keyword>
<dbReference type="Proteomes" id="UP000499080">
    <property type="component" value="Unassembled WGS sequence"/>
</dbReference>
<comment type="caution">
    <text evidence="2">The sequence shown here is derived from an EMBL/GenBank/DDBJ whole genome shotgun (WGS) entry which is preliminary data.</text>
</comment>